<proteinExistence type="predicted"/>
<dbReference type="EMBL" id="NVXX01000010">
    <property type="protein sequence ID" value="PKH23232.1"/>
    <property type="molecule type" value="Genomic_DNA"/>
</dbReference>
<sequence>MLRQRPSFLSFVNHSFNAAFTSSEKPLQSNRIFITSHTQDEVVIPADVSVVLLPSVLDAVVRRIVDKQPASFASRLTTFSFGRGEEDDKDLPASLTPAAFDTFVDNVAVSLETA</sequence>
<evidence type="ECO:0000313" key="1">
    <source>
        <dbReference type="EMBL" id="PKH23232.1"/>
    </source>
</evidence>
<dbReference type="AlphaFoldDB" id="A0A2N1E9Z4"/>
<dbReference type="Proteomes" id="UP000233564">
    <property type="component" value="Unassembled WGS sequence"/>
</dbReference>
<gene>
    <name evidence="1" type="ORF">CIB54_07250</name>
</gene>
<protein>
    <submittedName>
        <fullName evidence="1">Uncharacterized protein</fullName>
    </submittedName>
</protein>
<comment type="caution">
    <text evidence="1">The sequence shown here is derived from an EMBL/GenBank/DDBJ whole genome shotgun (WGS) entry which is preliminary data.</text>
</comment>
<reference evidence="1 2" key="1">
    <citation type="submission" date="2017-08" db="EMBL/GenBank/DDBJ databases">
        <authorList>
            <person name="de Groot N.N."/>
        </authorList>
    </citation>
    <scope>NUCLEOTIDE SEQUENCE [LARGE SCALE GENOMIC DNA]</scope>
    <source>
        <strain evidence="1 2">PfR 37</strain>
    </source>
</reference>
<accession>A0A2N1E9Z4</accession>
<evidence type="ECO:0000313" key="2">
    <source>
        <dbReference type="Proteomes" id="UP000233564"/>
    </source>
</evidence>
<organism evidence="1 2">
    <name type="scientific">Pseudomonas fluorescens</name>
    <dbReference type="NCBI Taxonomy" id="294"/>
    <lineage>
        <taxon>Bacteria</taxon>
        <taxon>Pseudomonadati</taxon>
        <taxon>Pseudomonadota</taxon>
        <taxon>Gammaproteobacteria</taxon>
        <taxon>Pseudomonadales</taxon>
        <taxon>Pseudomonadaceae</taxon>
        <taxon>Pseudomonas</taxon>
    </lineage>
</organism>
<dbReference type="RefSeq" id="WP_101219313.1">
    <property type="nucleotide sequence ID" value="NZ_KZ477990.1"/>
</dbReference>
<name>A0A2N1E9Z4_PSEFL</name>